<protein>
    <recommendedName>
        <fullName evidence="4">Secreted protein</fullName>
    </recommendedName>
</protein>
<evidence type="ECO:0000313" key="2">
    <source>
        <dbReference type="EMBL" id="KAH1177728.1"/>
    </source>
</evidence>
<keyword evidence="1" id="KW-0732">Signal</keyword>
<accession>A0A9D3XE78</accession>
<dbReference type="EMBL" id="JAHDVG010000474">
    <property type="protein sequence ID" value="KAH1177728.1"/>
    <property type="molecule type" value="Genomic_DNA"/>
</dbReference>
<proteinExistence type="predicted"/>
<reference evidence="2" key="1">
    <citation type="submission" date="2021-09" db="EMBL/GenBank/DDBJ databases">
        <title>The genome of Mauremys mutica provides insights into the evolution of semi-aquatic lifestyle.</title>
        <authorList>
            <person name="Gong S."/>
            <person name="Gao Y."/>
        </authorList>
    </citation>
    <scope>NUCLEOTIDE SEQUENCE</scope>
    <source>
        <strain evidence="2">MM-2020</strain>
        <tissue evidence="2">Muscle</tissue>
    </source>
</reference>
<dbReference type="AlphaFoldDB" id="A0A9D3XE78"/>
<keyword evidence="3" id="KW-1185">Reference proteome</keyword>
<evidence type="ECO:0008006" key="4">
    <source>
        <dbReference type="Google" id="ProtNLM"/>
    </source>
</evidence>
<feature type="chain" id="PRO_5038474193" description="Secreted protein" evidence="1">
    <location>
        <begin position="19"/>
        <end position="105"/>
    </location>
</feature>
<name>A0A9D3XE78_9SAUR</name>
<organism evidence="2 3">
    <name type="scientific">Mauremys mutica</name>
    <name type="common">yellowpond turtle</name>
    <dbReference type="NCBI Taxonomy" id="74926"/>
    <lineage>
        <taxon>Eukaryota</taxon>
        <taxon>Metazoa</taxon>
        <taxon>Chordata</taxon>
        <taxon>Craniata</taxon>
        <taxon>Vertebrata</taxon>
        <taxon>Euteleostomi</taxon>
        <taxon>Archelosauria</taxon>
        <taxon>Testudinata</taxon>
        <taxon>Testudines</taxon>
        <taxon>Cryptodira</taxon>
        <taxon>Durocryptodira</taxon>
        <taxon>Testudinoidea</taxon>
        <taxon>Geoemydidae</taxon>
        <taxon>Geoemydinae</taxon>
        <taxon>Mauremys</taxon>
    </lineage>
</organism>
<evidence type="ECO:0000313" key="3">
    <source>
        <dbReference type="Proteomes" id="UP000827986"/>
    </source>
</evidence>
<feature type="signal peptide" evidence="1">
    <location>
        <begin position="1"/>
        <end position="18"/>
    </location>
</feature>
<sequence length="105" mass="12386">MSFSTLQFFLQFPALSLSLSHTHKHTHYAPRQSLKGEIHPLLSTILFFQRSLQISYLFDVINGSIMVKHYVPLFATQCEINKLELYRIYLIFLHEHRTINPLKLL</sequence>
<gene>
    <name evidence="2" type="ORF">KIL84_011430</name>
</gene>
<comment type="caution">
    <text evidence="2">The sequence shown here is derived from an EMBL/GenBank/DDBJ whole genome shotgun (WGS) entry which is preliminary data.</text>
</comment>
<evidence type="ECO:0000256" key="1">
    <source>
        <dbReference type="SAM" id="SignalP"/>
    </source>
</evidence>
<dbReference type="Proteomes" id="UP000827986">
    <property type="component" value="Unassembled WGS sequence"/>
</dbReference>